<keyword evidence="2" id="KW-0732">Signal</keyword>
<evidence type="ECO:0000256" key="1">
    <source>
        <dbReference type="SAM" id="MobiDB-lite"/>
    </source>
</evidence>
<feature type="region of interest" description="Disordered" evidence="1">
    <location>
        <begin position="467"/>
        <end position="488"/>
    </location>
</feature>
<dbReference type="Gene3D" id="3.90.930.1">
    <property type="match status" value="2"/>
</dbReference>
<proteinExistence type="predicted"/>
<keyword evidence="4" id="KW-1185">Reference proteome</keyword>
<protein>
    <submittedName>
        <fullName evidence="3">Toxin-antitoxin system YwqK family antitoxin</fullName>
    </submittedName>
</protein>
<dbReference type="Proteomes" id="UP000317624">
    <property type="component" value="Unassembled WGS sequence"/>
</dbReference>
<evidence type="ECO:0000313" key="4">
    <source>
        <dbReference type="Proteomes" id="UP000317624"/>
    </source>
</evidence>
<gene>
    <name evidence="3" type="ORF">FNT36_17340</name>
</gene>
<feature type="chain" id="PRO_5022093516" evidence="2">
    <location>
        <begin position="18"/>
        <end position="488"/>
    </location>
</feature>
<dbReference type="OrthoDB" id="8854536at2"/>
<organism evidence="3 4">
    <name type="scientific">Hymenobacter setariae</name>
    <dbReference type="NCBI Taxonomy" id="2594794"/>
    <lineage>
        <taxon>Bacteria</taxon>
        <taxon>Pseudomonadati</taxon>
        <taxon>Bacteroidota</taxon>
        <taxon>Cytophagia</taxon>
        <taxon>Cytophagales</taxon>
        <taxon>Hymenobacteraceae</taxon>
        <taxon>Hymenobacter</taxon>
    </lineage>
</organism>
<dbReference type="PANTHER" id="PTHR33706:SF1">
    <property type="entry name" value="TPR REPEAT PROTEIN"/>
    <property type="match status" value="1"/>
</dbReference>
<sequence>MRHFLFLVFVLPLVAHAQRSQRIVTYFDSTKTHPREIFRALVAADTVMQGPYKRFYYRGQLEAQTRYTDGKRDSVYVEYHLNGQRRLEATYRAGVRQGPFKTYYEGGKVAQTGTFVDDQPSGPLTTYHPTGEIKLQTTLDGKGQPTGAVRELYASGQPAAEVTYVNGQPNGAVKFFYPNGKVQSEGTLRSGLLSGSYKTYYDTGQLESETVLNDQTGKGTYRSYYATGQLQTEGNYSPAAVKERAVTNKLGDDLTKRVAPRTGTAALDGLATSYYPSGKLKSKTTYRLGVPTGRALDYYESGQLKEETDYSAQGRDHKTVRYYDTATPTRQAEEQYRSNHPVGTWHEYYPDGKTPRKVENYALTGKLQGERLTYFDNGQVQSRQQFENGLQTGLGQQYFASGKLWKEGTYLKGILSGPYRELREDGTQAEVGQYKNGKSSGQWTYYKADGQGIDHQVTFRDGKPLGTATRTKLNGKPYVAPKAAPKRK</sequence>
<dbReference type="InterPro" id="IPR011652">
    <property type="entry name" value="MORN_2"/>
</dbReference>
<dbReference type="AlphaFoldDB" id="A0A558BSF7"/>
<dbReference type="EMBL" id="VMRJ01000004">
    <property type="protein sequence ID" value="TVT39415.1"/>
    <property type="molecule type" value="Genomic_DNA"/>
</dbReference>
<name>A0A558BSF7_9BACT</name>
<dbReference type="SUPFAM" id="SSF82185">
    <property type="entry name" value="Histone H3 K4-specific methyltransferase SET7/9 N-terminal domain"/>
    <property type="match status" value="4"/>
</dbReference>
<dbReference type="PANTHER" id="PTHR33706">
    <property type="entry name" value="MORN VARIANT REPEAT PROTEIN"/>
    <property type="match status" value="1"/>
</dbReference>
<evidence type="ECO:0000256" key="2">
    <source>
        <dbReference type="SAM" id="SignalP"/>
    </source>
</evidence>
<comment type="caution">
    <text evidence="3">The sequence shown here is derived from an EMBL/GenBank/DDBJ whole genome shotgun (WGS) entry which is preliminary data.</text>
</comment>
<evidence type="ECO:0000313" key="3">
    <source>
        <dbReference type="EMBL" id="TVT39415.1"/>
    </source>
</evidence>
<dbReference type="Gene3D" id="2.20.110.10">
    <property type="entry name" value="Histone H3 K4-specific methyltransferase SET7/9 N-terminal domain"/>
    <property type="match status" value="3"/>
</dbReference>
<feature type="signal peptide" evidence="2">
    <location>
        <begin position="1"/>
        <end position="17"/>
    </location>
</feature>
<dbReference type="Pfam" id="PF07661">
    <property type="entry name" value="MORN_2"/>
    <property type="match status" value="8"/>
</dbReference>
<dbReference type="RefSeq" id="WP_144850252.1">
    <property type="nucleotide sequence ID" value="NZ_VMRJ01000004.1"/>
</dbReference>
<reference evidence="3 4" key="1">
    <citation type="submission" date="2019-07" db="EMBL/GenBank/DDBJ databases">
        <title>Hymenobacter sp. straun FUR1 Genome sequencing and assembly.</title>
        <authorList>
            <person name="Chhetri G."/>
        </authorList>
    </citation>
    <scope>NUCLEOTIDE SEQUENCE [LARGE SCALE GENOMIC DNA]</scope>
    <source>
        <strain evidence="3 4">Fur1</strain>
    </source>
</reference>
<accession>A0A558BSF7</accession>